<dbReference type="OrthoDB" id="5292463at2"/>
<dbReference type="GO" id="GO:0046417">
    <property type="term" value="P:chorismate metabolic process"/>
    <property type="evidence" value="ECO:0007669"/>
    <property type="project" value="InterPro"/>
</dbReference>
<dbReference type="PANTHER" id="PTHR38041:SF1">
    <property type="entry name" value="CHORISMATE MUTASE"/>
    <property type="match status" value="1"/>
</dbReference>
<dbReference type="SMART" id="SM00830">
    <property type="entry name" value="CM_2"/>
    <property type="match status" value="1"/>
</dbReference>
<organism evidence="4 5">
    <name type="scientific">Pseudoxanthomonas indica</name>
    <dbReference type="NCBI Taxonomy" id="428993"/>
    <lineage>
        <taxon>Bacteria</taxon>
        <taxon>Pseudomonadati</taxon>
        <taxon>Pseudomonadota</taxon>
        <taxon>Gammaproteobacteria</taxon>
        <taxon>Lysobacterales</taxon>
        <taxon>Lysobacteraceae</taxon>
        <taxon>Pseudoxanthomonas</taxon>
    </lineage>
</organism>
<dbReference type="Pfam" id="PF01817">
    <property type="entry name" value="CM_2"/>
    <property type="match status" value="1"/>
</dbReference>
<dbReference type="GO" id="GO:0009697">
    <property type="term" value="P:salicylic acid biosynthetic process"/>
    <property type="evidence" value="ECO:0007669"/>
    <property type="project" value="TreeGrafter"/>
</dbReference>
<name>A0A1T5LP30_9GAMM</name>
<dbReference type="PANTHER" id="PTHR38041">
    <property type="entry name" value="CHORISMATE MUTASE"/>
    <property type="match status" value="1"/>
</dbReference>
<keyword evidence="5" id="KW-1185">Reference proteome</keyword>
<accession>A0A1T5LP30</accession>
<dbReference type="GO" id="GO:0004106">
    <property type="term" value="F:chorismate mutase activity"/>
    <property type="evidence" value="ECO:0007669"/>
    <property type="project" value="UniProtKB-EC"/>
</dbReference>
<dbReference type="InterPro" id="IPR036263">
    <property type="entry name" value="Chorismate_II_sf"/>
</dbReference>
<dbReference type="InterPro" id="IPR036979">
    <property type="entry name" value="CM_dom_sf"/>
</dbReference>
<evidence type="ECO:0000313" key="4">
    <source>
        <dbReference type="EMBL" id="SKC77309.1"/>
    </source>
</evidence>
<dbReference type="RefSeq" id="WP_079725099.1">
    <property type="nucleotide sequence ID" value="NZ_BMCL01000001.1"/>
</dbReference>
<evidence type="ECO:0000259" key="3">
    <source>
        <dbReference type="PROSITE" id="PS51168"/>
    </source>
</evidence>
<dbReference type="Proteomes" id="UP000190341">
    <property type="component" value="Unassembled WGS sequence"/>
</dbReference>
<dbReference type="Gene3D" id="1.20.59.10">
    <property type="entry name" value="Chorismate mutase"/>
    <property type="match status" value="1"/>
</dbReference>
<keyword evidence="2" id="KW-0413">Isomerase</keyword>
<dbReference type="AlphaFoldDB" id="A0A1T5LP30"/>
<proteinExistence type="predicted"/>
<dbReference type="PROSITE" id="PS51168">
    <property type="entry name" value="CHORISMATE_MUT_2"/>
    <property type="match status" value="1"/>
</dbReference>
<dbReference type="STRING" id="428993.SAMN06296058_2779"/>
<sequence length="161" mass="18396">MWLDRLALSGARHAIDHIDDRMVTLFAHRQRLAALAGRVKAHAGLRRQDAQREQRVTERARRQALRCGLDPDAARWQRVLVPRLLTRAIASPEALRSLQAIRGRRRRLTLTGDTELGLLLRNLLERMPWESVPLGLRIALQRGARVVQRARAAHQLRRGVA</sequence>
<dbReference type="SUPFAM" id="SSF48600">
    <property type="entry name" value="Chorismate mutase II"/>
    <property type="match status" value="1"/>
</dbReference>
<dbReference type="InterPro" id="IPR051331">
    <property type="entry name" value="Chorismate_mutase-related"/>
</dbReference>
<reference evidence="4 5" key="1">
    <citation type="submission" date="2017-02" db="EMBL/GenBank/DDBJ databases">
        <authorList>
            <person name="Peterson S.W."/>
        </authorList>
    </citation>
    <scope>NUCLEOTIDE SEQUENCE [LARGE SCALE GENOMIC DNA]</scope>
    <source>
        <strain evidence="4 5">P15</strain>
    </source>
</reference>
<feature type="domain" description="Chorismate mutase" evidence="3">
    <location>
        <begin position="2"/>
        <end position="91"/>
    </location>
</feature>
<evidence type="ECO:0000313" key="5">
    <source>
        <dbReference type="Proteomes" id="UP000190341"/>
    </source>
</evidence>
<dbReference type="InterPro" id="IPR002701">
    <property type="entry name" value="CM_II_prokaryot"/>
</dbReference>
<dbReference type="EC" id="5.4.99.5" evidence="1"/>
<evidence type="ECO:0000256" key="1">
    <source>
        <dbReference type="ARBA" id="ARBA00012404"/>
    </source>
</evidence>
<evidence type="ECO:0000256" key="2">
    <source>
        <dbReference type="ARBA" id="ARBA00023235"/>
    </source>
</evidence>
<dbReference type="EMBL" id="FUZV01000002">
    <property type="protein sequence ID" value="SKC77309.1"/>
    <property type="molecule type" value="Genomic_DNA"/>
</dbReference>
<protein>
    <recommendedName>
        <fullName evidence="1">chorismate mutase</fullName>
        <ecNumber evidence="1">5.4.99.5</ecNumber>
    </recommendedName>
</protein>
<gene>
    <name evidence="4" type="ORF">SAMN06296058_2779</name>
</gene>